<name>A0A5B7JRG6_PORTR</name>
<sequence length="94" mass="10742">MRDFFAHYSFLLLVCTAKEPRAASGWHQMFMLGSDLELNNDTIEETCDDDVLDPDFFLHLLDDDLAPIASSKQAQCIKTNVLEVPLWHFPNILS</sequence>
<proteinExistence type="predicted"/>
<organism evidence="1 2">
    <name type="scientific">Portunus trituberculatus</name>
    <name type="common">Swimming crab</name>
    <name type="synonym">Neptunus trituberculatus</name>
    <dbReference type="NCBI Taxonomy" id="210409"/>
    <lineage>
        <taxon>Eukaryota</taxon>
        <taxon>Metazoa</taxon>
        <taxon>Ecdysozoa</taxon>
        <taxon>Arthropoda</taxon>
        <taxon>Crustacea</taxon>
        <taxon>Multicrustacea</taxon>
        <taxon>Malacostraca</taxon>
        <taxon>Eumalacostraca</taxon>
        <taxon>Eucarida</taxon>
        <taxon>Decapoda</taxon>
        <taxon>Pleocyemata</taxon>
        <taxon>Brachyura</taxon>
        <taxon>Eubrachyura</taxon>
        <taxon>Portunoidea</taxon>
        <taxon>Portunidae</taxon>
        <taxon>Portuninae</taxon>
        <taxon>Portunus</taxon>
    </lineage>
</organism>
<dbReference type="Proteomes" id="UP000324222">
    <property type="component" value="Unassembled WGS sequence"/>
</dbReference>
<protein>
    <submittedName>
        <fullName evidence="1">Uncharacterized protein</fullName>
    </submittedName>
</protein>
<keyword evidence="2" id="KW-1185">Reference proteome</keyword>
<evidence type="ECO:0000313" key="2">
    <source>
        <dbReference type="Proteomes" id="UP000324222"/>
    </source>
</evidence>
<accession>A0A5B7JRG6</accession>
<evidence type="ECO:0000313" key="1">
    <source>
        <dbReference type="EMBL" id="MPD00512.1"/>
    </source>
</evidence>
<dbReference type="AlphaFoldDB" id="A0A5B7JRG6"/>
<gene>
    <name evidence="1" type="ORF">E2C01_095988</name>
</gene>
<comment type="caution">
    <text evidence="1">The sequence shown here is derived from an EMBL/GenBank/DDBJ whole genome shotgun (WGS) entry which is preliminary data.</text>
</comment>
<dbReference type="EMBL" id="VSRR010123266">
    <property type="protein sequence ID" value="MPD00512.1"/>
    <property type="molecule type" value="Genomic_DNA"/>
</dbReference>
<reference evidence="1 2" key="1">
    <citation type="submission" date="2019-05" db="EMBL/GenBank/DDBJ databases">
        <title>Another draft genome of Portunus trituberculatus and its Hox gene families provides insights of decapod evolution.</title>
        <authorList>
            <person name="Jeong J.-H."/>
            <person name="Song I."/>
            <person name="Kim S."/>
            <person name="Choi T."/>
            <person name="Kim D."/>
            <person name="Ryu S."/>
            <person name="Kim W."/>
        </authorList>
    </citation>
    <scope>NUCLEOTIDE SEQUENCE [LARGE SCALE GENOMIC DNA]</scope>
    <source>
        <tissue evidence="1">Muscle</tissue>
    </source>
</reference>